<reference evidence="6 7" key="1">
    <citation type="submission" date="2021-01" db="EMBL/GenBank/DDBJ databases">
        <title>Complete genome sequences of Corynebacterium macginleyi strains isolated from infectious keratitis.</title>
        <authorList>
            <person name="Sagerfors S."/>
            <person name="Poehlein A."/>
            <person name="Soderquist B."/>
            <person name="Bruggemann H."/>
        </authorList>
    </citation>
    <scope>NUCLEOTIDE SEQUENCE [LARGE SCALE GENOMIC DNA]</scope>
    <source>
        <strain evidence="6 7">12T220</strain>
    </source>
</reference>
<comment type="caution">
    <text evidence="6">The sequence shown here is derived from an EMBL/GenBank/DDBJ whole genome shotgun (WGS) entry which is preliminary data.</text>
</comment>
<comment type="similarity">
    <text evidence="2">Belongs to the transposase mutator family.</text>
</comment>
<evidence type="ECO:0000256" key="5">
    <source>
        <dbReference type="ARBA" id="ARBA00023172"/>
    </source>
</evidence>
<dbReference type="EMBL" id="JAACBX020000002">
    <property type="protein sequence ID" value="MBM0244235.1"/>
    <property type="molecule type" value="Genomic_DNA"/>
</dbReference>
<gene>
    <name evidence="6" type="ORF">GWO63_008165</name>
</gene>
<comment type="function">
    <text evidence="1">Required for the transposition of the insertion element.</text>
</comment>
<dbReference type="Proteomes" id="UP001518680">
    <property type="component" value="Unassembled WGS sequence"/>
</dbReference>
<sequence>MGPTPTKRLNREIRRRTDVVGVFPNRRSVIRLVGFILAKQHDD</sequence>
<protein>
    <submittedName>
        <fullName evidence="6">Transposase</fullName>
    </submittedName>
</protein>
<evidence type="ECO:0000256" key="1">
    <source>
        <dbReference type="ARBA" id="ARBA00002190"/>
    </source>
</evidence>
<dbReference type="InterPro" id="IPR001207">
    <property type="entry name" value="Transposase_mutator"/>
</dbReference>
<dbReference type="Pfam" id="PF00872">
    <property type="entry name" value="Transposase_mut"/>
    <property type="match status" value="1"/>
</dbReference>
<keyword evidence="4" id="KW-0238">DNA-binding</keyword>
<evidence type="ECO:0000256" key="4">
    <source>
        <dbReference type="ARBA" id="ARBA00023125"/>
    </source>
</evidence>
<evidence type="ECO:0000313" key="6">
    <source>
        <dbReference type="EMBL" id="MBM0244235.1"/>
    </source>
</evidence>
<keyword evidence="5" id="KW-0233">DNA recombination</keyword>
<organism evidence="6 7">
    <name type="scientific">Corynebacterium macginleyi</name>
    <dbReference type="NCBI Taxonomy" id="38290"/>
    <lineage>
        <taxon>Bacteria</taxon>
        <taxon>Bacillati</taxon>
        <taxon>Actinomycetota</taxon>
        <taxon>Actinomycetes</taxon>
        <taxon>Mycobacteriales</taxon>
        <taxon>Corynebacteriaceae</taxon>
        <taxon>Corynebacterium</taxon>
    </lineage>
</organism>
<evidence type="ECO:0000256" key="3">
    <source>
        <dbReference type="ARBA" id="ARBA00022578"/>
    </source>
</evidence>
<accession>A0ABS1Y775</accession>
<proteinExistence type="inferred from homology"/>
<name>A0ABS1Y775_9CORY</name>
<keyword evidence="7" id="KW-1185">Reference proteome</keyword>
<evidence type="ECO:0000313" key="7">
    <source>
        <dbReference type="Proteomes" id="UP001518680"/>
    </source>
</evidence>
<keyword evidence="3" id="KW-0815">Transposition</keyword>
<evidence type="ECO:0000256" key="2">
    <source>
        <dbReference type="ARBA" id="ARBA00010961"/>
    </source>
</evidence>